<accession>A0A0F9EGS2</accession>
<dbReference type="AlphaFoldDB" id="A0A0F9EGS2"/>
<gene>
    <name evidence="1" type="ORF">LCGC14_2077510</name>
</gene>
<dbReference type="EMBL" id="LAZR01025041">
    <property type="protein sequence ID" value="KKL73179.1"/>
    <property type="molecule type" value="Genomic_DNA"/>
</dbReference>
<proteinExistence type="predicted"/>
<evidence type="ECO:0000313" key="1">
    <source>
        <dbReference type="EMBL" id="KKL73179.1"/>
    </source>
</evidence>
<protein>
    <submittedName>
        <fullName evidence="1">Uncharacterized protein</fullName>
    </submittedName>
</protein>
<organism evidence="1">
    <name type="scientific">marine sediment metagenome</name>
    <dbReference type="NCBI Taxonomy" id="412755"/>
    <lineage>
        <taxon>unclassified sequences</taxon>
        <taxon>metagenomes</taxon>
        <taxon>ecological metagenomes</taxon>
    </lineage>
</organism>
<name>A0A0F9EGS2_9ZZZZ</name>
<sequence length="106" mass="12549">MKLSEILNSIKKSTKSVKVTKRPFKVWRPNLWIPEPMDSPVIVYILSDKNFEISAKRRGFKKRIGAFAVWGKDSEGNSVSRIYMRYHKLHLFSHEIRHLQKGHFHD</sequence>
<reference evidence="1" key="1">
    <citation type="journal article" date="2015" name="Nature">
        <title>Complex archaea that bridge the gap between prokaryotes and eukaryotes.</title>
        <authorList>
            <person name="Spang A."/>
            <person name="Saw J.H."/>
            <person name="Jorgensen S.L."/>
            <person name="Zaremba-Niedzwiedzka K."/>
            <person name="Martijn J."/>
            <person name="Lind A.E."/>
            <person name="van Eijk R."/>
            <person name="Schleper C."/>
            <person name="Guy L."/>
            <person name="Ettema T.J."/>
        </authorList>
    </citation>
    <scope>NUCLEOTIDE SEQUENCE</scope>
</reference>
<comment type="caution">
    <text evidence="1">The sequence shown here is derived from an EMBL/GenBank/DDBJ whole genome shotgun (WGS) entry which is preliminary data.</text>
</comment>